<feature type="domain" description="RRM" evidence="4">
    <location>
        <begin position="55"/>
        <end position="152"/>
    </location>
</feature>
<feature type="compositionally biased region" description="Low complexity" evidence="3">
    <location>
        <begin position="412"/>
        <end position="433"/>
    </location>
</feature>
<dbReference type="VEuPathDB" id="FungiDB:LCOR_04267.1"/>
<feature type="region of interest" description="Disordered" evidence="3">
    <location>
        <begin position="412"/>
        <end position="440"/>
    </location>
</feature>
<dbReference type="EMBL" id="CBTN010000015">
    <property type="protein sequence ID" value="CDH52831.1"/>
    <property type="molecule type" value="Genomic_DNA"/>
</dbReference>
<gene>
    <name evidence="5" type="ORF">LCOR_04267.1</name>
</gene>
<feature type="compositionally biased region" description="Low complexity" evidence="3">
    <location>
        <begin position="302"/>
        <end position="326"/>
    </location>
</feature>
<sequence length="586" mass="62213">MPSVGGSAPPQPTAPNGIYNVLMTGNSMATGGIPTASSSANLNGTSTTASGEEISTIFVVGFPDDMQEREFQNMFIFSPGFEAATLKIPSKEQEEDINSNGNGSSNNNNRKQIIGFAKFRTRYEALEAKDILSGRRVDAEKGSVLKAEMAKKNLHTKRGLSTGDQQQQQQQLPAQHPMSTTSHPLTSTQQQQQQQQQHGGMPKRFSLSPGQSAYEAFHSVPAALPNELHPPSELSYPELYPDLFSPGGTPITSTFNDSVFASRAAAAAAAAAMAAGERGGAGAGTRDGFDARSASMGDIFNHRSMSSSHSTSRLSMNRFSSNNNNTDNDRNLYHSSTSLLSPTATLQTTAFSSPFSSPPTSVLNSVHEEMYPLQLPSQLLSQAELSDHEEYKQQGGGGGLASALNSRLAGLTINTNPSSSSVNNANTTTTTNNGGLPSPGVSSPTGFLSFAAAGSNSSSSINNGNPATTIVNVHNLPHNANEEEVIALFSQCIGYQRLLFRPVPRPGSPVCLVEFNDSACANRAVQELYGTMLSNSVSSGIRLSINTKPNGMMGIRQAPPPLDSFAGRLEHHHHHHPHHLDQSSFS</sequence>
<evidence type="ECO:0000313" key="6">
    <source>
        <dbReference type="Proteomes" id="UP000027586"/>
    </source>
</evidence>
<keyword evidence="1 2" id="KW-0694">RNA-binding</keyword>
<feature type="compositionally biased region" description="Polar residues" evidence="3">
    <location>
        <begin position="177"/>
        <end position="188"/>
    </location>
</feature>
<dbReference type="GO" id="GO:0003723">
    <property type="term" value="F:RNA binding"/>
    <property type="evidence" value="ECO:0007669"/>
    <property type="project" value="UniProtKB-UniRule"/>
</dbReference>
<evidence type="ECO:0000259" key="4">
    <source>
        <dbReference type="PROSITE" id="PS50102"/>
    </source>
</evidence>
<dbReference type="SMART" id="SM00360">
    <property type="entry name" value="RRM"/>
    <property type="match status" value="2"/>
</dbReference>
<dbReference type="Gene3D" id="3.30.70.330">
    <property type="match status" value="2"/>
</dbReference>
<dbReference type="PROSITE" id="PS50102">
    <property type="entry name" value="RRM"/>
    <property type="match status" value="1"/>
</dbReference>
<feature type="region of interest" description="Disordered" evidence="3">
    <location>
        <begin position="301"/>
        <end position="335"/>
    </location>
</feature>
<feature type="region of interest" description="Disordered" evidence="3">
    <location>
        <begin position="559"/>
        <end position="586"/>
    </location>
</feature>
<dbReference type="PANTHER" id="PTHR10501">
    <property type="entry name" value="U1 SMALL NUCLEAR RIBONUCLEOPROTEIN A/U2 SMALL NUCLEAR RIBONUCLEOPROTEIN B"/>
    <property type="match status" value="1"/>
</dbReference>
<organism evidence="5 6">
    <name type="scientific">Lichtheimia corymbifera JMRC:FSU:9682</name>
    <dbReference type="NCBI Taxonomy" id="1263082"/>
    <lineage>
        <taxon>Eukaryota</taxon>
        <taxon>Fungi</taxon>
        <taxon>Fungi incertae sedis</taxon>
        <taxon>Mucoromycota</taxon>
        <taxon>Mucoromycotina</taxon>
        <taxon>Mucoromycetes</taxon>
        <taxon>Mucorales</taxon>
        <taxon>Lichtheimiaceae</taxon>
        <taxon>Lichtheimia</taxon>
    </lineage>
</organism>
<dbReference type="OrthoDB" id="431169at2759"/>
<dbReference type="InterPro" id="IPR012677">
    <property type="entry name" value="Nucleotide-bd_a/b_plait_sf"/>
</dbReference>
<dbReference type="AlphaFoldDB" id="A0A068RV25"/>
<keyword evidence="6" id="KW-1185">Reference proteome</keyword>
<evidence type="ECO:0000256" key="2">
    <source>
        <dbReference type="PROSITE-ProRule" id="PRU00176"/>
    </source>
</evidence>
<feature type="compositionally biased region" description="Low complexity" evidence="3">
    <location>
        <begin position="98"/>
        <end position="109"/>
    </location>
</feature>
<evidence type="ECO:0000313" key="5">
    <source>
        <dbReference type="EMBL" id="CDH52831.1"/>
    </source>
</evidence>
<name>A0A068RV25_9FUNG</name>
<protein>
    <recommendedName>
        <fullName evidence="4">RRM domain-containing protein</fullName>
    </recommendedName>
</protein>
<feature type="region of interest" description="Disordered" evidence="3">
    <location>
        <begin position="90"/>
        <end position="110"/>
    </location>
</feature>
<comment type="caution">
    <text evidence="5">The sequence shown here is derived from an EMBL/GenBank/DDBJ whole genome shotgun (WGS) entry which is preliminary data.</text>
</comment>
<dbReference type="SUPFAM" id="SSF54928">
    <property type="entry name" value="RNA-binding domain, RBD"/>
    <property type="match status" value="2"/>
</dbReference>
<dbReference type="Pfam" id="PF00076">
    <property type="entry name" value="RRM_1"/>
    <property type="match status" value="1"/>
</dbReference>
<feature type="region of interest" description="Disordered" evidence="3">
    <location>
        <begin position="154"/>
        <end position="208"/>
    </location>
</feature>
<dbReference type="InterPro" id="IPR035979">
    <property type="entry name" value="RBD_domain_sf"/>
</dbReference>
<evidence type="ECO:0000256" key="3">
    <source>
        <dbReference type="SAM" id="MobiDB-lite"/>
    </source>
</evidence>
<accession>A0A068RV25</accession>
<proteinExistence type="predicted"/>
<dbReference type="Proteomes" id="UP000027586">
    <property type="component" value="Unassembled WGS sequence"/>
</dbReference>
<dbReference type="InterPro" id="IPR000504">
    <property type="entry name" value="RRM_dom"/>
</dbReference>
<reference evidence="5" key="1">
    <citation type="submission" date="2013-08" db="EMBL/GenBank/DDBJ databases">
        <title>Gene expansion shapes genome architecture in the human pathogen Lichtheimia corymbifera: an evolutionary genomics analysis in the ancient terrestrial Mucorales (Mucoromycotina).</title>
        <authorList>
            <person name="Schwartze V.U."/>
            <person name="Winter S."/>
            <person name="Shelest E."/>
            <person name="Marcet-Houben M."/>
            <person name="Horn F."/>
            <person name="Wehner S."/>
            <person name="Hoffmann K."/>
            <person name="Riege K."/>
            <person name="Sammeth M."/>
            <person name="Nowrousian M."/>
            <person name="Valiante V."/>
            <person name="Linde J."/>
            <person name="Jacobsen I.D."/>
            <person name="Marz M."/>
            <person name="Brakhage A.A."/>
            <person name="Gabaldon T."/>
            <person name="Bocker S."/>
            <person name="Voigt K."/>
        </authorList>
    </citation>
    <scope>NUCLEOTIDE SEQUENCE [LARGE SCALE GENOMIC DNA]</scope>
    <source>
        <strain evidence="5">FSU 9682</strain>
    </source>
</reference>
<evidence type="ECO:0000256" key="1">
    <source>
        <dbReference type="ARBA" id="ARBA00022884"/>
    </source>
</evidence>